<dbReference type="EMBL" id="CAUYUJ010009726">
    <property type="protein sequence ID" value="CAK0827529.1"/>
    <property type="molecule type" value="Genomic_DNA"/>
</dbReference>
<protein>
    <recommendedName>
        <fullName evidence="3">Reverse transcriptase domain-containing protein</fullName>
    </recommendedName>
</protein>
<proteinExistence type="predicted"/>
<name>A0ABN9S7Z0_9DINO</name>
<keyword evidence="2" id="KW-1185">Reference proteome</keyword>
<feature type="non-terminal residue" evidence="1">
    <location>
        <position position="231"/>
    </location>
</feature>
<comment type="caution">
    <text evidence="1">The sequence shown here is derived from an EMBL/GenBank/DDBJ whole genome shotgun (WGS) entry which is preliminary data.</text>
</comment>
<organism evidence="1 2">
    <name type="scientific">Prorocentrum cordatum</name>
    <dbReference type="NCBI Taxonomy" id="2364126"/>
    <lineage>
        <taxon>Eukaryota</taxon>
        <taxon>Sar</taxon>
        <taxon>Alveolata</taxon>
        <taxon>Dinophyceae</taxon>
        <taxon>Prorocentrales</taxon>
        <taxon>Prorocentraceae</taxon>
        <taxon>Prorocentrum</taxon>
    </lineage>
</organism>
<evidence type="ECO:0008006" key="3">
    <source>
        <dbReference type="Google" id="ProtNLM"/>
    </source>
</evidence>
<dbReference type="Proteomes" id="UP001189429">
    <property type="component" value="Unassembled WGS sequence"/>
</dbReference>
<reference evidence="1" key="1">
    <citation type="submission" date="2023-10" db="EMBL/GenBank/DDBJ databases">
        <authorList>
            <person name="Chen Y."/>
            <person name="Shah S."/>
            <person name="Dougan E. K."/>
            <person name="Thang M."/>
            <person name="Chan C."/>
        </authorList>
    </citation>
    <scope>NUCLEOTIDE SEQUENCE [LARGE SCALE GENOMIC DNA]</scope>
</reference>
<evidence type="ECO:0000313" key="1">
    <source>
        <dbReference type="EMBL" id="CAK0827529.1"/>
    </source>
</evidence>
<feature type="non-terminal residue" evidence="1">
    <location>
        <position position="1"/>
    </location>
</feature>
<evidence type="ECO:0000313" key="2">
    <source>
        <dbReference type="Proteomes" id="UP001189429"/>
    </source>
</evidence>
<gene>
    <name evidence="1" type="ORF">PCOR1329_LOCUS27042</name>
</gene>
<accession>A0ABN9S7Z0</accession>
<sequence>QPDEDQISDVINNIDIPDAMIPAITHLMTNDGIVNKHVTDQHIVEMLTEAHKGTWFYIRREASWAAPRSGTRPGVPIADFTFNALMADVTADYHQRATTDGVVVTIPEAPQHFQQSDCTKMVSSTSFVDSRAAMTSNGNEIHQLVSTMWGHLIRSTLSRGLPINTAKSSYIVYPNTKSGKRTARTMTQEKLSIADIGFTATGITHDKMRTQRITNDQILDCKSDCDDFVSD</sequence>